<dbReference type="InterPro" id="IPR040839">
    <property type="entry name" value="MG4"/>
</dbReference>
<dbReference type="SMART" id="SM00104">
    <property type="entry name" value="ANATO"/>
    <property type="match status" value="1"/>
</dbReference>
<dbReference type="PROSITE" id="PS01177">
    <property type="entry name" value="ANAPHYLATOXIN_1"/>
    <property type="match status" value="1"/>
</dbReference>
<dbReference type="Gene3D" id="2.60.40.10">
    <property type="entry name" value="Immunoglobulins"/>
    <property type="match status" value="2"/>
</dbReference>
<dbReference type="GO" id="GO:0005615">
    <property type="term" value="C:extracellular space"/>
    <property type="evidence" value="ECO:0007669"/>
    <property type="project" value="InterPro"/>
</dbReference>
<dbReference type="SMART" id="SM01360">
    <property type="entry name" value="A2M"/>
    <property type="match status" value="1"/>
</dbReference>
<dbReference type="FunFam" id="2.60.40.1940:FF:000001">
    <property type="entry name" value="Complement component C3"/>
    <property type="match status" value="1"/>
</dbReference>
<dbReference type="Pfam" id="PF17790">
    <property type="entry name" value="MG1"/>
    <property type="match status" value="1"/>
</dbReference>
<dbReference type="GO" id="GO:0004866">
    <property type="term" value="F:endopeptidase inhibitor activity"/>
    <property type="evidence" value="ECO:0007669"/>
    <property type="project" value="InterPro"/>
</dbReference>
<dbReference type="Gene3D" id="6.20.50.160">
    <property type="match status" value="1"/>
</dbReference>
<evidence type="ECO:0000313" key="6">
    <source>
        <dbReference type="Proteomes" id="UP000694568"/>
    </source>
</evidence>
<dbReference type="InterPro" id="IPR000020">
    <property type="entry name" value="Anaphylatoxin/fibulin"/>
</dbReference>
<dbReference type="Proteomes" id="UP000694568">
    <property type="component" value="Unplaced"/>
</dbReference>
<protein>
    <recommendedName>
        <fullName evidence="4">Anaphylatoxin-like domain-containing protein</fullName>
    </recommendedName>
</protein>
<dbReference type="SUPFAM" id="SSF47686">
    <property type="entry name" value="Anaphylotoxins (complement system)"/>
    <property type="match status" value="1"/>
</dbReference>
<dbReference type="InterPro" id="IPR011625">
    <property type="entry name" value="A2M_N_BRD"/>
</dbReference>
<dbReference type="InterPro" id="IPR018081">
    <property type="entry name" value="Anaphylatoxin_comp_syst"/>
</dbReference>
<dbReference type="Gene3D" id="1.20.91.20">
    <property type="entry name" value="Anaphylotoxins (complement system)"/>
    <property type="match status" value="1"/>
</dbReference>
<dbReference type="CDD" id="cd02896">
    <property type="entry name" value="complement_C3_C4_C5"/>
    <property type="match status" value="1"/>
</dbReference>
<keyword evidence="3" id="KW-1015">Disulfide bond</keyword>
<dbReference type="Pfam" id="PF17789">
    <property type="entry name" value="MG4"/>
    <property type="match status" value="1"/>
</dbReference>
<dbReference type="PANTHER" id="PTHR11412:SF81">
    <property type="entry name" value="COMPLEMENT C3"/>
    <property type="match status" value="1"/>
</dbReference>
<dbReference type="GeneTree" id="ENSGT00940000154063"/>
<dbReference type="Pfam" id="PF00207">
    <property type="entry name" value="A2M"/>
    <property type="match status" value="1"/>
</dbReference>
<evidence type="ECO:0000256" key="1">
    <source>
        <dbReference type="ARBA" id="ARBA00004613"/>
    </source>
</evidence>
<dbReference type="Pfam" id="PF01821">
    <property type="entry name" value="ANATO"/>
    <property type="match status" value="1"/>
</dbReference>
<dbReference type="Gene3D" id="2.20.130.20">
    <property type="match status" value="1"/>
</dbReference>
<dbReference type="SMART" id="SM01419">
    <property type="entry name" value="Thiol-ester_cl"/>
    <property type="match status" value="1"/>
</dbReference>
<proteinExistence type="predicted"/>
<comment type="subcellular location">
    <subcellularLocation>
        <location evidence="1">Secreted</location>
    </subcellularLocation>
</comment>
<evidence type="ECO:0000313" key="5">
    <source>
        <dbReference type="Ensembl" id="ENSSLUP00000041848.1"/>
    </source>
</evidence>
<dbReference type="InterPro" id="IPR019742">
    <property type="entry name" value="MacrogloblnA2_CS"/>
</dbReference>
<dbReference type="Gene3D" id="2.60.40.1940">
    <property type="match status" value="1"/>
</dbReference>
<dbReference type="PROSITE" id="PS01178">
    <property type="entry name" value="ANAPHYLATOXIN_2"/>
    <property type="match status" value="1"/>
</dbReference>
<dbReference type="CDD" id="cd00017">
    <property type="entry name" value="ANATO"/>
    <property type="match status" value="1"/>
</dbReference>
<dbReference type="InterPro" id="IPR008930">
    <property type="entry name" value="Terpenoid_cyclase/PrenylTrfase"/>
</dbReference>
<dbReference type="PANTHER" id="PTHR11412">
    <property type="entry name" value="MACROGLOBULIN / COMPLEMENT"/>
    <property type="match status" value="1"/>
</dbReference>
<dbReference type="InterPro" id="IPR050473">
    <property type="entry name" value="A2M/Complement_sys"/>
</dbReference>
<dbReference type="PROSITE" id="PS00477">
    <property type="entry name" value="ALPHA_2_MACROGLOBULIN"/>
    <property type="match status" value="1"/>
</dbReference>
<dbReference type="InterPro" id="IPR001599">
    <property type="entry name" value="Macroglobln_a2"/>
</dbReference>
<keyword evidence="2" id="KW-0964">Secreted</keyword>
<dbReference type="Pfam" id="PF17791">
    <property type="entry name" value="MG3"/>
    <property type="match status" value="1"/>
</dbReference>
<dbReference type="SUPFAM" id="SSF48239">
    <property type="entry name" value="Terpenoid cyclases/Protein prenyltransferases"/>
    <property type="match status" value="1"/>
</dbReference>
<reference evidence="5" key="2">
    <citation type="submission" date="2025-09" db="UniProtKB">
        <authorList>
            <consortium name="Ensembl"/>
        </authorList>
    </citation>
    <scope>IDENTIFICATION</scope>
</reference>
<dbReference type="Gene3D" id="1.50.10.20">
    <property type="match status" value="1"/>
</dbReference>
<feature type="domain" description="Anaphylatoxin-like" evidence="4">
    <location>
        <begin position="622"/>
        <end position="657"/>
    </location>
</feature>
<dbReference type="Pfam" id="PF07703">
    <property type="entry name" value="A2M_BRD"/>
    <property type="match status" value="1"/>
</dbReference>
<dbReference type="InterPro" id="IPR041555">
    <property type="entry name" value="MG3"/>
</dbReference>
<name>A0A8C9ZMQ9_SANLU</name>
<dbReference type="SMART" id="SM01359">
    <property type="entry name" value="A2M_N_2"/>
    <property type="match status" value="1"/>
</dbReference>
<evidence type="ECO:0000256" key="2">
    <source>
        <dbReference type="ARBA" id="ARBA00022525"/>
    </source>
</evidence>
<dbReference type="Ensembl" id="ENSSLUT00000043171.1">
    <property type="protein sequence ID" value="ENSSLUP00000041848.1"/>
    <property type="gene ID" value="ENSSLUG00000018330.1"/>
</dbReference>
<dbReference type="InterPro" id="IPR041425">
    <property type="entry name" value="C3/4/5_MG1"/>
</dbReference>
<dbReference type="InterPro" id="IPR011626">
    <property type="entry name" value="Alpha-macroglobulin_TED"/>
</dbReference>
<sequence length="1317" mass="147283">LLHIDCSIFTSISFSLSPLFCRKVMSAPNLLRVGTAENIFVECQDCTGENIQVVINVMNHPTKSTRLAFTSVTLTSARNFQELGQITIPAGSFSKDPTMKQYVYLQAQFPDYLLEKVVLVSFQSGYIFIQTDKTLYTPNSKVLPSFEVKLTSESSFFYVDSQDFTVDIKATYLFGQEVDGTAYVVFGVMQDNDKKSFPASLQRVQIEEGIGEVTLKREHITQTYPNISELVGSSIYVAVSVLTESGGEMVEAELRNIQIVTSPYTITFKKTPTFFKPGMSFDVTVEVVNPDGTPAERVTVVIEPGQVDGTTVANGMVKLSVNTEAMEQRLTITARTKDDRISNERQASATMVALPYTTPSNKYIHIGKGHNNIRLGKKRWWHWQSMHHALHIFSILSRGQLVKNGRYRNTGQVLISLNVLITKNMLPSFRIVAYYHTNGNEVVSDSVWVDVKDSCMGSLRLEPLTSAPSYEPRGLFGLKVTGDPGAVVGLVAVDKGVYVLNNKHRLTQKKVWDTVEKYDTGCTPGGGKDGMGVFYDAGLLFERKRAATIMDVTTSLGKNHSSKLPNNHIFIHLLSQTSGSPQCLELEISPFFFYSMSSSTVIPPQPSFFPVSQYEDQLQRDCCLDGMRNTPLSYTCEMRAEYINDGALCAAAFLHCCKEMETQRAERKEDSLILARSEEDDSYLDSNEIGSRTNFPESWLWSDVPLPACHRQRPNCDTTSLTRNVPLQDSITTWQFTGISLSRTHGICVGEPLEVIVRKAFFIDLRLPHSAVRGEQLEIKAILHNYTPNPKVNNWKEHVCSSASKRRRYRQEVKMGAQTTRAVPFIIIPMKEGKYNIEIKAAVRDSSLNDGIIKKLLVVVREKNSHVKVSIGNRGNSGKQEVTLNSGIPMKDLVRNTPTSTQISVTGREQVSALVENAISGNSMGTLIVQPSGCGEQNIAGMTLPVIAATYLDKTNQWETVGFQKRNEALQHIKTGYQNELVFRKNDGSFAVWKDRRSSTWLTAYVAKVFAMANNLVAVQNEHICEAIKFLILRAQQPHGLFREVGTVIHGEMIGDVRGADSDASMTAFCLIAMQESRTQCAASVNSLPGSIDKAVNYLERRLPNLSNPYAVAMTSYALANENKLNKEILYKFVSPGIDNVIFQPYSVLLTANVICKARPVVRWFNTQQMVHGGFGSTQATIMVYQAIAEYWTSAKEPEYDLNVDILLPGRSQPDKFNFNRDNHYATRTTKVRNTQTHKQTHSGSLISSFLIYKPECDSNCRGFRRSTVKVSTSYNCSELIIDVSFFESQMRPKICLILFGPAVSRYQKFSSRCQYQ</sequence>
<dbReference type="Gene3D" id="2.60.120.1540">
    <property type="match status" value="1"/>
</dbReference>
<organism evidence="5 6">
    <name type="scientific">Sander lucioperca</name>
    <name type="common">Pike-perch</name>
    <name type="synonym">Perca lucioperca</name>
    <dbReference type="NCBI Taxonomy" id="283035"/>
    <lineage>
        <taxon>Eukaryota</taxon>
        <taxon>Metazoa</taxon>
        <taxon>Chordata</taxon>
        <taxon>Craniata</taxon>
        <taxon>Vertebrata</taxon>
        <taxon>Euteleostomi</taxon>
        <taxon>Actinopterygii</taxon>
        <taxon>Neopterygii</taxon>
        <taxon>Teleostei</taxon>
        <taxon>Neoteleostei</taxon>
        <taxon>Acanthomorphata</taxon>
        <taxon>Eupercaria</taxon>
        <taxon>Perciformes</taxon>
        <taxon>Percoidei</taxon>
        <taxon>Percidae</taxon>
        <taxon>Luciopercinae</taxon>
        <taxon>Sander</taxon>
    </lineage>
</organism>
<dbReference type="InterPro" id="IPR047565">
    <property type="entry name" value="Alpha-macroglob_thiol-ester_cl"/>
</dbReference>
<reference evidence="5" key="1">
    <citation type="submission" date="2025-08" db="UniProtKB">
        <authorList>
            <consortium name="Ensembl"/>
        </authorList>
    </citation>
    <scope>IDENTIFICATION</scope>
</reference>
<evidence type="ECO:0000256" key="3">
    <source>
        <dbReference type="ARBA" id="ARBA00023157"/>
    </source>
</evidence>
<dbReference type="Pfam" id="PF07678">
    <property type="entry name" value="TED_complement"/>
    <property type="match status" value="2"/>
</dbReference>
<accession>A0A8C9ZMQ9</accession>
<dbReference type="Gene3D" id="2.60.40.1930">
    <property type="match status" value="3"/>
</dbReference>
<keyword evidence="6" id="KW-1185">Reference proteome</keyword>
<evidence type="ECO:0000259" key="4">
    <source>
        <dbReference type="PROSITE" id="PS01178"/>
    </source>
</evidence>
<dbReference type="InterPro" id="IPR013783">
    <property type="entry name" value="Ig-like_fold"/>
</dbReference>